<dbReference type="SUPFAM" id="SSF51735">
    <property type="entry name" value="NAD(P)-binding Rossmann-fold domains"/>
    <property type="match status" value="1"/>
</dbReference>
<reference evidence="3" key="1">
    <citation type="submission" date="2017-08" db="EMBL/GenBank/DDBJ databases">
        <title>A dynamic microbial community with high functional redundancy inhabits the cold, oxic subseafloor aquifer.</title>
        <authorList>
            <person name="Tully B.J."/>
            <person name="Wheat C.G."/>
            <person name="Glazer B.T."/>
            <person name="Huber J.A."/>
        </authorList>
    </citation>
    <scope>NUCLEOTIDE SEQUENCE [LARGE SCALE GENOMIC DNA]</scope>
</reference>
<dbReference type="PANTHER" id="PTHR45458">
    <property type="entry name" value="SHORT-CHAIN DEHYDROGENASE/REDUCTASE SDR"/>
    <property type="match status" value="1"/>
</dbReference>
<dbReference type="InterPro" id="IPR002347">
    <property type="entry name" value="SDR_fam"/>
</dbReference>
<comment type="similarity">
    <text evidence="1">Belongs to the short-chain dehydrogenases/reductases (SDR) family.</text>
</comment>
<evidence type="ECO:0000313" key="3">
    <source>
        <dbReference type="Proteomes" id="UP000228987"/>
    </source>
</evidence>
<proteinExistence type="inferred from homology"/>
<dbReference type="InterPro" id="IPR036291">
    <property type="entry name" value="NAD(P)-bd_dom_sf"/>
</dbReference>
<accession>A0A2A5CCE0</accession>
<dbReference type="PRINTS" id="PR00080">
    <property type="entry name" value="SDRFAMILY"/>
</dbReference>
<dbReference type="EMBL" id="NVWI01000005">
    <property type="protein sequence ID" value="PCJ41544.1"/>
    <property type="molecule type" value="Genomic_DNA"/>
</dbReference>
<dbReference type="InterPro" id="IPR052184">
    <property type="entry name" value="SDR_enzymes"/>
</dbReference>
<gene>
    <name evidence="2" type="ORF">COA71_08280</name>
</gene>
<dbReference type="GO" id="GO:0016616">
    <property type="term" value="F:oxidoreductase activity, acting on the CH-OH group of donors, NAD or NADP as acceptor"/>
    <property type="evidence" value="ECO:0007669"/>
    <property type="project" value="TreeGrafter"/>
</dbReference>
<evidence type="ECO:0000313" key="2">
    <source>
        <dbReference type="EMBL" id="PCJ41544.1"/>
    </source>
</evidence>
<dbReference type="CDD" id="cd05325">
    <property type="entry name" value="carb_red_sniffer_like_SDR_c"/>
    <property type="match status" value="1"/>
</dbReference>
<dbReference type="Proteomes" id="UP000228987">
    <property type="component" value="Unassembled WGS sequence"/>
</dbReference>
<dbReference type="Gene3D" id="3.40.50.720">
    <property type="entry name" value="NAD(P)-binding Rossmann-like Domain"/>
    <property type="match status" value="1"/>
</dbReference>
<name>A0A2A5CCE0_9GAMM</name>
<protein>
    <submittedName>
        <fullName evidence="2">Short-chain dehydrogenase</fullName>
    </submittedName>
</protein>
<comment type="caution">
    <text evidence="2">The sequence shown here is derived from an EMBL/GenBank/DDBJ whole genome shotgun (WGS) entry which is preliminary data.</text>
</comment>
<organism evidence="2 3">
    <name type="scientific">SAR86 cluster bacterium</name>
    <dbReference type="NCBI Taxonomy" id="2030880"/>
    <lineage>
        <taxon>Bacteria</taxon>
        <taxon>Pseudomonadati</taxon>
        <taxon>Pseudomonadota</taxon>
        <taxon>Gammaproteobacteria</taxon>
        <taxon>SAR86 cluster</taxon>
    </lineage>
</organism>
<dbReference type="PANTHER" id="PTHR45458:SF1">
    <property type="entry name" value="SHORT CHAIN DEHYDROGENASE"/>
    <property type="match status" value="1"/>
</dbReference>
<dbReference type="Pfam" id="PF00106">
    <property type="entry name" value="adh_short"/>
    <property type="match status" value="1"/>
</dbReference>
<dbReference type="AlphaFoldDB" id="A0A2A5CCE0"/>
<sequence>MSTVLITGANRGIGLELSRQYVESGDRVYACCRKPEAASELNTLAAASKGQLTVHSMDVSSEHSIKACAKELSSESIGILINNAGIIGGDHQTFDDANLEDWLFTFQVNTIGPFRVAQAFQEHLKLADNPKMMTISSQVAASTFSMSGIYAYASSKAAVNKVMQALAVEWQQSKISVGLIHPGWVQTDMGGAEAQITPQASAAGIRQVIENFKLDDTGSFFKWNGEIHPW</sequence>
<evidence type="ECO:0000256" key="1">
    <source>
        <dbReference type="RuleBase" id="RU000363"/>
    </source>
</evidence>
<dbReference type="PRINTS" id="PR00081">
    <property type="entry name" value="GDHRDH"/>
</dbReference>